<dbReference type="PANTHER" id="PTHR33178">
    <property type="match status" value="1"/>
</dbReference>
<dbReference type="EMBL" id="GL385402">
    <property type="protein sequence ID" value="EJT70181.1"/>
    <property type="molecule type" value="Genomic_DNA"/>
</dbReference>
<dbReference type="GeneID" id="20352812"/>
<dbReference type="PANTHER" id="PTHR33178:SF10">
    <property type="entry name" value="STRESS-RESPONSE A_B BARREL DOMAIN-CONTAINING PROTEIN"/>
    <property type="match status" value="1"/>
</dbReference>
<dbReference type="SMART" id="SM00886">
    <property type="entry name" value="Dabb"/>
    <property type="match status" value="1"/>
</dbReference>
<reference evidence="4" key="5">
    <citation type="submission" date="2018-04" db="UniProtKB">
        <authorList>
            <consortium name="EnsemblFungi"/>
        </authorList>
    </citation>
    <scope>IDENTIFICATION</scope>
    <source>
        <strain evidence="4">R3-111a-1</strain>
    </source>
</reference>
<dbReference type="PROSITE" id="PS51502">
    <property type="entry name" value="S_R_A_B_BARREL"/>
    <property type="match status" value="1"/>
</dbReference>
<keyword evidence="5" id="KW-1185">Reference proteome</keyword>
<protein>
    <recommendedName>
        <fullName evidence="2">Stress-response A/B barrel domain-containing protein</fullName>
    </recommendedName>
</protein>
<dbReference type="RefSeq" id="XP_009228515.1">
    <property type="nucleotide sequence ID" value="XM_009230251.1"/>
</dbReference>
<reference evidence="5" key="1">
    <citation type="submission" date="2010-07" db="EMBL/GenBank/DDBJ databases">
        <title>The genome sequence of Gaeumannomyces graminis var. tritici strain R3-111a-1.</title>
        <authorList>
            <consortium name="The Broad Institute Genome Sequencing Platform"/>
            <person name="Ma L.-J."/>
            <person name="Dead R."/>
            <person name="Young S."/>
            <person name="Zeng Q."/>
            <person name="Koehrsen M."/>
            <person name="Alvarado L."/>
            <person name="Berlin A."/>
            <person name="Chapman S.B."/>
            <person name="Chen Z."/>
            <person name="Freedman E."/>
            <person name="Gellesch M."/>
            <person name="Goldberg J."/>
            <person name="Griggs A."/>
            <person name="Gujja S."/>
            <person name="Heilman E.R."/>
            <person name="Heiman D."/>
            <person name="Hepburn T."/>
            <person name="Howarth C."/>
            <person name="Jen D."/>
            <person name="Larson L."/>
            <person name="Mehta T."/>
            <person name="Neiman D."/>
            <person name="Pearson M."/>
            <person name="Roberts A."/>
            <person name="Saif S."/>
            <person name="Shea T."/>
            <person name="Shenoy N."/>
            <person name="Sisk P."/>
            <person name="Stolte C."/>
            <person name="Sykes S."/>
            <person name="Walk T."/>
            <person name="White J."/>
            <person name="Yandava C."/>
            <person name="Haas B."/>
            <person name="Nusbaum C."/>
            <person name="Birren B."/>
        </authorList>
    </citation>
    <scope>NUCLEOTIDE SEQUENCE [LARGE SCALE GENOMIC DNA]</scope>
    <source>
        <strain evidence="5">R3-111a-1</strain>
    </source>
</reference>
<sequence length="110" mass="12063">MPVVHVVLMAFEPLATPQETDKIVQSMLALKDKCIHPATQKPYVKSTKGGANLTSDGFAEGYSHSFVMEFETGEECAYYSDEDPVHLEFIESTSGIVSKTLVVDFTPGVF</sequence>
<dbReference type="eggNOG" id="ENOG502RUES">
    <property type="taxonomic scope" value="Eukaryota"/>
</dbReference>
<dbReference type="InterPro" id="IPR013097">
    <property type="entry name" value="Dabb"/>
</dbReference>
<dbReference type="InterPro" id="IPR044662">
    <property type="entry name" value="HS1/DABB1-like"/>
</dbReference>
<feature type="domain" description="Stress-response A/B barrel" evidence="2">
    <location>
        <begin position="3"/>
        <end position="105"/>
    </location>
</feature>
<reference evidence="4" key="4">
    <citation type="journal article" date="2015" name="G3 (Bethesda)">
        <title>Genome sequences of three phytopathogenic species of the Magnaporthaceae family of fungi.</title>
        <authorList>
            <person name="Okagaki L.H."/>
            <person name="Nunes C.C."/>
            <person name="Sailsbery J."/>
            <person name="Clay B."/>
            <person name="Brown D."/>
            <person name="John T."/>
            <person name="Oh Y."/>
            <person name="Young N."/>
            <person name="Fitzgerald M."/>
            <person name="Haas B.J."/>
            <person name="Zeng Q."/>
            <person name="Young S."/>
            <person name="Adiconis X."/>
            <person name="Fan L."/>
            <person name="Levin J.Z."/>
            <person name="Mitchell T.K."/>
            <person name="Okubara P.A."/>
            <person name="Farman M.L."/>
            <person name="Kohn L.M."/>
            <person name="Birren B."/>
            <person name="Ma L.-J."/>
            <person name="Dean R.A."/>
        </authorList>
    </citation>
    <scope>NUCLEOTIDE SEQUENCE</scope>
    <source>
        <strain evidence="4">R3-111a-1</strain>
    </source>
</reference>
<dbReference type="OrthoDB" id="1601230at2759"/>
<dbReference type="InterPro" id="IPR011008">
    <property type="entry name" value="Dimeric_a/b-barrel"/>
</dbReference>
<dbReference type="Gene3D" id="3.30.70.100">
    <property type="match status" value="1"/>
</dbReference>
<dbReference type="SUPFAM" id="SSF54909">
    <property type="entry name" value="Dimeric alpha+beta barrel"/>
    <property type="match status" value="1"/>
</dbReference>
<reference evidence="3" key="2">
    <citation type="submission" date="2010-07" db="EMBL/GenBank/DDBJ databases">
        <authorList>
            <consortium name="The Broad Institute Genome Sequencing Platform"/>
            <consortium name="Broad Institute Genome Sequencing Center for Infectious Disease"/>
            <person name="Ma L.-J."/>
            <person name="Dead R."/>
            <person name="Young S."/>
            <person name="Zeng Q."/>
            <person name="Koehrsen M."/>
            <person name="Alvarado L."/>
            <person name="Berlin A."/>
            <person name="Chapman S.B."/>
            <person name="Chen Z."/>
            <person name="Freedman E."/>
            <person name="Gellesch M."/>
            <person name="Goldberg J."/>
            <person name="Griggs A."/>
            <person name="Gujja S."/>
            <person name="Heilman E.R."/>
            <person name="Heiman D."/>
            <person name="Hepburn T."/>
            <person name="Howarth C."/>
            <person name="Jen D."/>
            <person name="Larson L."/>
            <person name="Mehta T."/>
            <person name="Neiman D."/>
            <person name="Pearson M."/>
            <person name="Roberts A."/>
            <person name="Saif S."/>
            <person name="Shea T."/>
            <person name="Shenoy N."/>
            <person name="Sisk P."/>
            <person name="Stolte C."/>
            <person name="Sykes S."/>
            <person name="Walk T."/>
            <person name="White J."/>
            <person name="Yandava C."/>
            <person name="Haas B."/>
            <person name="Nusbaum C."/>
            <person name="Birren B."/>
        </authorList>
    </citation>
    <scope>NUCLEOTIDE SEQUENCE</scope>
    <source>
        <strain evidence="3">R3-111a-1</strain>
    </source>
</reference>
<evidence type="ECO:0000313" key="3">
    <source>
        <dbReference type="EMBL" id="EJT70181.1"/>
    </source>
</evidence>
<dbReference type="HOGENOM" id="CLU_080664_2_1_1"/>
<dbReference type="AlphaFoldDB" id="J3PFS9"/>
<comment type="subunit">
    <text evidence="1">Homodimer.</text>
</comment>
<dbReference type="EnsemblFungi" id="EJT70181">
    <property type="protein sequence ID" value="EJT70181"/>
    <property type="gene ID" value="GGTG_12354"/>
</dbReference>
<dbReference type="Proteomes" id="UP000006039">
    <property type="component" value="Unassembled WGS sequence"/>
</dbReference>
<organism evidence="3">
    <name type="scientific">Gaeumannomyces tritici (strain R3-111a-1)</name>
    <name type="common">Wheat and barley take-all root rot fungus</name>
    <name type="synonym">Gaeumannomyces graminis var. tritici</name>
    <dbReference type="NCBI Taxonomy" id="644352"/>
    <lineage>
        <taxon>Eukaryota</taxon>
        <taxon>Fungi</taxon>
        <taxon>Dikarya</taxon>
        <taxon>Ascomycota</taxon>
        <taxon>Pezizomycotina</taxon>
        <taxon>Sordariomycetes</taxon>
        <taxon>Sordariomycetidae</taxon>
        <taxon>Magnaporthales</taxon>
        <taxon>Magnaporthaceae</taxon>
        <taxon>Gaeumannomyces</taxon>
    </lineage>
</organism>
<dbReference type="Pfam" id="PF07876">
    <property type="entry name" value="Dabb"/>
    <property type="match status" value="1"/>
</dbReference>
<dbReference type="VEuPathDB" id="FungiDB:GGTG_12354"/>
<evidence type="ECO:0000256" key="1">
    <source>
        <dbReference type="ARBA" id="ARBA00011738"/>
    </source>
</evidence>
<evidence type="ECO:0000313" key="4">
    <source>
        <dbReference type="EnsemblFungi" id="EJT70181"/>
    </source>
</evidence>
<name>J3PFS9_GAET3</name>
<gene>
    <name evidence="4" type="primary">20352812</name>
    <name evidence="3" type="ORF">GGTG_12354</name>
</gene>
<proteinExistence type="predicted"/>
<accession>J3PFS9</accession>
<evidence type="ECO:0000313" key="5">
    <source>
        <dbReference type="Proteomes" id="UP000006039"/>
    </source>
</evidence>
<dbReference type="STRING" id="644352.J3PFS9"/>
<reference evidence="3" key="3">
    <citation type="submission" date="2010-09" db="EMBL/GenBank/DDBJ databases">
        <title>Annotation of Gaeumannomyces graminis var. tritici R3-111a-1.</title>
        <authorList>
            <consortium name="The Broad Institute Genome Sequencing Platform"/>
            <person name="Ma L.-J."/>
            <person name="Dead R."/>
            <person name="Young S.K."/>
            <person name="Zeng Q."/>
            <person name="Gargeya S."/>
            <person name="Fitzgerald M."/>
            <person name="Haas B."/>
            <person name="Abouelleil A."/>
            <person name="Alvarado L."/>
            <person name="Arachchi H.M."/>
            <person name="Berlin A."/>
            <person name="Brown A."/>
            <person name="Chapman S.B."/>
            <person name="Chen Z."/>
            <person name="Dunbar C."/>
            <person name="Freedman E."/>
            <person name="Gearin G."/>
            <person name="Gellesch M."/>
            <person name="Goldberg J."/>
            <person name="Griggs A."/>
            <person name="Gujja S."/>
            <person name="Heiman D."/>
            <person name="Howarth C."/>
            <person name="Larson L."/>
            <person name="Lui A."/>
            <person name="MacDonald P.J.P."/>
            <person name="Mehta T."/>
            <person name="Montmayeur A."/>
            <person name="Murphy C."/>
            <person name="Neiman D."/>
            <person name="Pearson M."/>
            <person name="Priest M."/>
            <person name="Roberts A."/>
            <person name="Saif S."/>
            <person name="Shea T."/>
            <person name="Shenoy N."/>
            <person name="Sisk P."/>
            <person name="Stolte C."/>
            <person name="Sykes S."/>
            <person name="Yandava C."/>
            <person name="Wortman J."/>
            <person name="Nusbaum C."/>
            <person name="Birren B."/>
        </authorList>
    </citation>
    <scope>NUCLEOTIDE SEQUENCE</scope>
    <source>
        <strain evidence="3">R3-111a-1</strain>
    </source>
</reference>
<evidence type="ECO:0000259" key="2">
    <source>
        <dbReference type="PROSITE" id="PS51502"/>
    </source>
</evidence>